<proteinExistence type="predicted"/>
<dbReference type="Proteomes" id="UP000774326">
    <property type="component" value="Unassembled WGS sequence"/>
</dbReference>
<evidence type="ECO:0000313" key="3">
    <source>
        <dbReference type="Proteomes" id="UP000774326"/>
    </source>
</evidence>
<protein>
    <submittedName>
        <fullName evidence="2">Uncharacterized protein</fullName>
    </submittedName>
</protein>
<gene>
    <name evidence="2" type="ORF">WICPIJ_002471</name>
</gene>
<name>A0A9P8QBR6_WICPI</name>
<reference evidence="2" key="2">
    <citation type="submission" date="2021-01" db="EMBL/GenBank/DDBJ databases">
        <authorList>
            <person name="Schikora-Tamarit M.A."/>
        </authorList>
    </citation>
    <scope>NUCLEOTIDE SEQUENCE</scope>
    <source>
        <strain evidence="2">CBS2887</strain>
    </source>
</reference>
<feature type="region of interest" description="Disordered" evidence="1">
    <location>
        <begin position="1"/>
        <end position="22"/>
    </location>
</feature>
<accession>A0A9P8QBR6</accession>
<keyword evidence="3" id="KW-1185">Reference proteome</keyword>
<evidence type="ECO:0000256" key="1">
    <source>
        <dbReference type="SAM" id="MobiDB-lite"/>
    </source>
</evidence>
<sequence>MPSLSQLLHLSGAPSSSSINTDHIEINSSQGSISPTVNSNRTNISSTSINVIAPPPTQDPSQVWKLLNMIPPFSIGKEIDKIDTQLNKLDAKMNKELNLLDSLNRDKLKQANLLLNMGTGTTVSDSDSTTTTQTDHVHARETVLVDSSIRLKTLNQRAGKILNMTRE</sequence>
<reference evidence="2" key="1">
    <citation type="journal article" date="2021" name="Open Biol.">
        <title>Shared evolutionary footprints suggest mitochondrial oxidative damage underlies multiple complex I losses in fungi.</title>
        <authorList>
            <person name="Schikora-Tamarit M.A."/>
            <person name="Marcet-Houben M."/>
            <person name="Nosek J."/>
            <person name="Gabaldon T."/>
        </authorList>
    </citation>
    <scope>NUCLEOTIDE SEQUENCE</scope>
    <source>
        <strain evidence="2">CBS2887</strain>
    </source>
</reference>
<evidence type="ECO:0000313" key="2">
    <source>
        <dbReference type="EMBL" id="KAH3686549.1"/>
    </source>
</evidence>
<comment type="caution">
    <text evidence="2">The sequence shown here is derived from an EMBL/GenBank/DDBJ whole genome shotgun (WGS) entry which is preliminary data.</text>
</comment>
<dbReference type="AlphaFoldDB" id="A0A9P8QBR6"/>
<dbReference type="EMBL" id="JAEUBG010001338">
    <property type="protein sequence ID" value="KAH3686549.1"/>
    <property type="molecule type" value="Genomic_DNA"/>
</dbReference>
<organism evidence="2 3">
    <name type="scientific">Wickerhamomyces pijperi</name>
    <name type="common">Yeast</name>
    <name type="synonym">Pichia pijperi</name>
    <dbReference type="NCBI Taxonomy" id="599730"/>
    <lineage>
        <taxon>Eukaryota</taxon>
        <taxon>Fungi</taxon>
        <taxon>Dikarya</taxon>
        <taxon>Ascomycota</taxon>
        <taxon>Saccharomycotina</taxon>
        <taxon>Saccharomycetes</taxon>
        <taxon>Phaffomycetales</taxon>
        <taxon>Wickerhamomycetaceae</taxon>
        <taxon>Wickerhamomyces</taxon>
    </lineage>
</organism>